<feature type="transmembrane region" description="Helical" evidence="7">
    <location>
        <begin position="312"/>
        <end position="332"/>
    </location>
</feature>
<feature type="transmembrane region" description="Helical" evidence="7">
    <location>
        <begin position="189"/>
        <end position="208"/>
    </location>
</feature>
<keyword evidence="10" id="KW-1185">Reference proteome</keyword>
<feature type="transmembrane region" description="Helical" evidence="7">
    <location>
        <begin position="149"/>
        <end position="169"/>
    </location>
</feature>
<comment type="similarity">
    <text evidence="2">Belongs to the acyltransferase 3 family.</text>
</comment>
<dbReference type="GO" id="GO:0016413">
    <property type="term" value="F:O-acetyltransferase activity"/>
    <property type="evidence" value="ECO:0007669"/>
    <property type="project" value="TreeGrafter"/>
</dbReference>
<keyword evidence="5 7" id="KW-1133">Transmembrane helix</keyword>
<dbReference type="Pfam" id="PF01757">
    <property type="entry name" value="Acyl_transf_3"/>
    <property type="match status" value="1"/>
</dbReference>
<keyword evidence="6 7" id="KW-0472">Membrane</keyword>
<reference evidence="9 10" key="1">
    <citation type="submission" date="2021-03" db="EMBL/GenBank/DDBJ databases">
        <title>Antimicrobial resistance genes in bacteria isolated from Japanese honey, and their potential for conferring macrolide and lincosamide resistance in the American foulbrood pathogen Paenibacillus larvae.</title>
        <authorList>
            <person name="Okamoto M."/>
            <person name="Kumagai M."/>
            <person name="Kanamori H."/>
            <person name="Takamatsu D."/>
        </authorList>
    </citation>
    <scope>NUCLEOTIDE SEQUENCE [LARGE SCALE GENOMIC DNA]</scope>
    <source>
        <strain evidence="9 10">J34TS1</strain>
    </source>
</reference>
<dbReference type="InterPro" id="IPR002656">
    <property type="entry name" value="Acyl_transf_3_dom"/>
</dbReference>
<dbReference type="PANTHER" id="PTHR40074">
    <property type="entry name" value="O-ACETYLTRANSFERASE WECH"/>
    <property type="match status" value="1"/>
</dbReference>
<dbReference type="EMBL" id="BORT01000002">
    <property type="protein sequence ID" value="GIO45753.1"/>
    <property type="molecule type" value="Genomic_DNA"/>
</dbReference>
<feature type="transmembrane region" description="Helical" evidence="7">
    <location>
        <begin position="38"/>
        <end position="61"/>
    </location>
</feature>
<dbReference type="RefSeq" id="WP_212976914.1">
    <property type="nucleotide sequence ID" value="NZ_AP025343.1"/>
</dbReference>
<evidence type="ECO:0000256" key="2">
    <source>
        <dbReference type="ARBA" id="ARBA00007400"/>
    </source>
</evidence>
<feature type="domain" description="Acyltransferase 3" evidence="8">
    <location>
        <begin position="8"/>
        <end position="328"/>
    </location>
</feature>
<feature type="transmembrane region" description="Helical" evidence="7">
    <location>
        <begin position="12"/>
        <end position="32"/>
    </location>
</feature>
<evidence type="ECO:0000256" key="6">
    <source>
        <dbReference type="ARBA" id="ARBA00023136"/>
    </source>
</evidence>
<evidence type="ECO:0000256" key="3">
    <source>
        <dbReference type="ARBA" id="ARBA00022475"/>
    </source>
</evidence>
<feature type="transmembrane region" description="Helical" evidence="7">
    <location>
        <begin position="220"/>
        <end position="243"/>
    </location>
</feature>
<keyword evidence="3" id="KW-1003">Cell membrane</keyword>
<organism evidence="9 10">
    <name type="scientific">Paenibacillus azoreducens</name>
    <dbReference type="NCBI Taxonomy" id="116718"/>
    <lineage>
        <taxon>Bacteria</taxon>
        <taxon>Bacillati</taxon>
        <taxon>Bacillota</taxon>
        <taxon>Bacilli</taxon>
        <taxon>Bacillales</taxon>
        <taxon>Paenibacillaceae</taxon>
        <taxon>Paenibacillus</taxon>
    </lineage>
</organism>
<evidence type="ECO:0000313" key="10">
    <source>
        <dbReference type="Proteomes" id="UP000682811"/>
    </source>
</evidence>
<evidence type="ECO:0000313" key="9">
    <source>
        <dbReference type="EMBL" id="GIO45753.1"/>
    </source>
</evidence>
<dbReference type="Proteomes" id="UP000682811">
    <property type="component" value="Unassembled WGS sequence"/>
</dbReference>
<dbReference type="AlphaFoldDB" id="A0A919YAV7"/>
<evidence type="ECO:0000259" key="8">
    <source>
        <dbReference type="Pfam" id="PF01757"/>
    </source>
</evidence>
<feature type="transmembrane region" description="Helical" evidence="7">
    <location>
        <begin position="82"/>
        <end position="102"/>
    </location>
</feature>
<evidence type="ECO:0000256" key="1">
    <source>
        <dbReference type="ARBA" id="ARBA00004651"/>
    </source>
</evidence>
<evidence type="ECO:0000256" key="4">
    <source>
        <dbReference type="ARBA" id="ARBA00022692"/>
    </source>
</evidence>
<gene>
    <name evidence="9" type="ORF">J34TS1_05180</name>
</gene>
<dbReference type="PANTHER" id="PTHR40074:SF2">
    <property type="entry name" value="O-ACETYLTRANSFERASE WECH"/>
    <property type="match status" value="1"/>
</dbReference>
<evidence type="ECO:0000256" key="7">
    <source>
        <dbReference type="SAM" id="Phobius"/>
    </source>
</evidence>
<sequence>MTSKPNYGGLDLLKFLVAFLVIANHTSPFVSFSPQLDFLLSGVLTRIAVPIFFMSTGFFYFRKWTGDPLRDNKALYGYLKKIGKLYFTAILIYIPLNVYTGYFTKEFTLYFLLKDIVFDGTFYHLWYLPALMLGIMVTSFLYEKMPMPFVLAAAASLYIIGLLGDSYYGLVAGTGISQMYDVMFHVFDYTRNGLFYAPVYLALGALAARKQTFQTNPIINGILFMVSLDLMLIEGIFLHYAGIPRHDSMYIFALPASYFLFQWAFSWKGKSNKRFREWRVWIYLLHPIAIVLVRGAAKTVHLERLLIMNSLLHFVTVCLVSIVMAAAAARIYGFPLKKRWRKSASPKEIA</sequence>
<keyword evidence="4 7" id="KW-0812">Transmembrane</keyword>
<name>A0A919YAV7_9BACL</name>
<dbReference type="GO" id="GO:0009246">
    <property type="term" value="P:enterobacterial common antigen biosynthetic process"/>
    <property type="evidence" value="ECO:0007669"/>
    <property type="project" value="TreeGrafter"/>
</dbReference>
<feature type="transmembrane region" description="Helical" evidence="7">
    <location>
        <begin position="249"/>
        <end position="266"/>
    </location>
</feature>
<comment type="subcellular location">
    <subcellularLocation>
        <location evidence="1">Cell membrane</location>
        <topology evidence="1">Multi-pass membrane protein</topology>
    </subcellularLocation>
</comment>
<accession>A0A919YAV7</accession>
<dbReference type="GO" id="GO:0005886">
    <property type="term" value="C:plasma membrane"/>
    <property type="evidence" value="ECO:0007669"/>
    <property type="project" value="UniProtKB-SubCell"/>
</dbReference>
<proteinExistence type="inferred from homology"/>
<evidence type="ECO:0000256" key="5">
    <source>
        <dbReference type="ARBA" id="ARBA00022989"/>
    </source>
</evidence>
<feature type="transmembrane region" description="Helical" evidence="7">
    <location>
        <begin position="278"/>
        <end position="297"/>
    </location>
</feature>
<protein>
    <recommendedName>
        <fullName evidence="8">Acyltransferase 3 domain-containing protein</fullName>
    </recommendedName>
</protein>
<comment type="caution">
    <text evidence="9">The sequence shown here is derived from an EMBL/GenBank/DDBJ whole genome shotgun (WGS) entry which is preliminary data.</text>
</comment>
<feature type="transmembrane region" description="Helical" evidence="7">
    <location>
        <begin position="122"/>
        <end position="142"/>
    </location>
</feature>